<accession>A0A7Y0XCZ8</accession>
<feature type="domain" description="ChrR-like cupin" evidence="1">
    <location>
        <begin position="1"/>
        <end position="49"/>
    </location>
</feature>
<dbReference type="InterPro" id="IPR011051">
    <property type="entry name" value="RmlC_Cupin_sf"/>
</dbReference>
<evidence type="ECO:0000259" key="1">
    <source>
        <dbReference type="Pfam" id="PF12973"/>
    </source>
</evidence>
<evidence type="ECO:0000313" key="3">
    <source>
        <dbReference type="Proteomes" id="UP000518904"/>
    </source>
</evidence>
<feature type="non-terminal residue" evidence="2">
    <location>
        <position position="1"/>
    </location>
</feature>
<dbReference type="InterPro" id="IPR014710">
    <property type="entry name" value="RmlC-like_jellyroll"/>
</dbReference>
<dbReference type="Pfam" id="PF12973">
    <property type="entry name" value="Cupin_7"/>
    <property type="match status" value="1"/>
</dbReference>
<dbReference type="Gene3D" id="2.60.120.10">
    <property type="entry name" value="Jelly Rolls"/>
    <property type="match status" value="1"/>
</dbReference>
<organism evidence="2 3">
    <name type="scientific">Vibrio parahaemolyticus</name>
    <dbReference type="NCBI Taxonomy" id="670"/>
    <lineage>
        <taxon>Bacteria</taxon>
        <taxon>Pseudomonadati</taxon>
        <taxon>Pseudomonadota</taxon>
        <taxon>Gammaproteobacteria</taxon>
        <taxon>Vibrionales</taxon>
        <taxon>Vibrionaceae</taxon>
        <taxon>Vibrio</taxon>
    </lineage>
</organism>
<dbReference type="InterPro" id="IPR025979">
    <property type="entry name" value="ChrR-like_cupin_dom"/>
</dbReference>
<dbReference type="EMBL" id="JABCLB010001203">
    <property type="protein sequence ID" value="NMU83859.1"/>
    <property type="molecule type" value="Genomic_DNA"/>
</dbReference>
<dbReference type="AlphaFoldDB" id="A0A7Y0XCZ8"/>
<sequence>GEEIFVLSGEFRDELGTYPALSWIRSPHMSEHFPFVEQETIIWVKTGHLPLQAPAQHS</sequence>
<evidence type="ECO:0000313" key="2">
    <source>
        <dbReference type="EMBL" id="NMU83859.1"/>
    </source>
</evidence>
<dbReference type="Proteomes" id="UP000518904">
    <property type="component" value="Unassembled WGS sequence"/>
</dbReference>
<dbReference type="SUPFAM" id="SSF51182">
    <property type="entry name" value="RmlC-like cupins"/>
    <property type="match status" value="1"/>
</dbReference>
<reference evidence="2 3" key="1">
    <citation type="submission" date="2020-04" db="EMBL/GenBank/DDBJ databases">
        <title>Whole-genome sequencing of Vibrio spp. from China reveals different genetic environments of blaCTX-M-14 among diverse lineages.</title>
        <authorList>
            <person name="Zheng Z."/>
            <person name="Ye L."/>
            <person name="Chen S."/>
        </authorList>
    </citation>
    <scope>NUCLEOTIDE SEQUENCE [LARGE SCALE GENOMIC DNA]</scope>
    <source>
        <strain evidence="2 3">Vb0551</strain>
    </source>
</reference>
<proteinExistence type="predicted"/>
<comment type="caution">
    <text evidence="2">The sequence shown here is derived from an EMBL/GenBank/DDBJ whole genome shotgun (WGS) entry which is preliminary data.</text>
</comment>
<protein>
    <submittedName>
        <fullName evidence="2">Cupin</fullName>
    </submittedName>
</protein>
<name>A0A7Y0XCZ8_VIBPH</name>
<gene>
    <name evidence="2" type="ORF">HKB16_13265</name>
</gene>